<dbReference type="OrthoDB" id="9810372at2"/>
<keyword evidence="2" id="KW-0418">Kinase</keyword>
<dbReference type="InterPro" id="IPR000600">
    <property type="entry name" value="ROK"/>
</dbReference>
<dbReference type="PANTHER" id="PTHR18964">
    <property type="entry name" value="ROK (REPRESSOR, ORF, KINASE) FAMILY"/>
    <property type="match status" value="1"/>
</dbReference>
<evidence type="ECO:0000313" key="3">
    <source>
        <dbReference type="Proteomes" id="UP000215086"/>
    </source>
</evidence>
<organism evidence="2 3">
    <name type="scientific">Thermogutta terrifontis</name>
    <dbReference type="NCBI Taxonomy" id="1331910"/>
    <lineage>
        <taxon>Bacteria</taxon>
        <taxon>Pseudomonadati</taxon>
        <taxon>Planctomycetota</taxon>
        <taxon>Planctomycetia</taxon>
        <taxon>Pirellulales</taxon>
        <taxon>Thermoguttaceae</taxon>
        <taxon>Thermogutta</taxon>
    </lineage>
</organism>
<evidence type="ECO:0000256" key="1">
    <source>
        <dbReference type="ARBA" id="ARBA00006479"/>
    </source>
</evidence>
<gene>
    <name evidence="2" type="ORF">THTE_4164</name>
</gene>
<dbReference type="Proteomes" id="UP000215086">
    <property type="component" value="Chromosome"/>
</dbReference>
<name>A0A286RLA7_9BACT</name>
<keyword evidence="2" id="KW-0808">Transferase</keyword>
<proteinExistence type="inferred from homology"/>
<dbReference type="InterPro" id="IPR049874">
    <property type="entry name" value="ROK_cs"/>
</dbReference>
<dbReference type="PANTHER" id="PTHR18964:SF149">
    <property type="entry name" value="BIFUNCTIONAL UDP-N-ACETYLGLUCOSAMINE 2-EPIMERASE_N-ACETYLMANNOSAMINE KINASE"/>
    <property type="match status" value="1"/>
</dbReference>
<protein>
    <submittedName>
        <fullName evidence="2">Glucokinase</fullName>
        <ecNumber evidence="2">2.7.1.2</ecNumber>
    </submittedName>
</protein>
<dbReference type="AlphaFoldDB" id="A0A286RLA7"/>
<evidence type="ECO:0000313" key="2">
    <source>
        <dbReference type="EMBL" id="ASV76765.1"/>
    </source>
</evidence>
<dbReference type="CDD" id="cd23763">
    <property type="entry name" value="ASKHA_ATPase_ROK"/>
    <property type="match status" value="1"/>
</dbReference>
<dbReference type="KEGG" id="ttf:THTE_4164"/>
<dbReference type="PROSITE" id="PS01125">
    <property type="entry name" value="ROK"/>
    <property type="match status" value="1"/>
</dbReference>
<comment type="similarity">
    <text evidence="1">Belongs to the ROK (NagC/XylR) family.</text>
</comment>
<dbReference type="Pfam" id="PF00480">
    <property type="entry name" value="ROK"/>
    <property type="match status" value="1"/>
</dbReference>
<dbReference type="InterPro" id="IPR043129">
    <property type="entry name" value="ATPase_NBD"/>
</dbReference>
<sequence length="367" mass="39435">MCYLGIEIGGTKLQVGIGTGEGPPLIALRRDEIDRRQGAEAIRRRILDFARPLIAEYHPRAIGIAFGGPIDVQSGRTLKSHHVAGWDDFPLVQWSQDELGLPTAMGNDADLAGWAEAIYGAGKGHRAVFYITVGTGIGGALIYEGKIYTGAHGIAAEIGHLRPGPTAVSPEEDLESVSAGWGIAARAQALVKEVLASRAAFEAGSGEPTLILRWRERWATPECGDVSFFTLHEAATDLLRRCDNDAERLTTKMLGEALASGNVIAEWVFARALQTLGWALAQMITLLAPSAIVIGGGVSLLGERLFFEPLRKEVVKYVFPPLADRYVIRPAELGEEVMVHGAVLLARQRFEAAAGKGVTSPALEQKK</sequence>
<dbReference type="GO" id="GO:0004340">
    <property type="term" value="F:glucokinase activity"/>
    <property type="evidence" value="ECO:0007669"/>
    <property type="project" value="UniProtKB-EC"/>
</dbReference>
<dbReference type="SUPFAM" id="SSF53067">
    <property type="entry name" value="Actin-like ATPase domain"/>
    <property type="match status" value="1"/>
</dbReference>
<dbReference type="EC" id="2.7.1.2" evidence="2"/>
<dbReference type="EMBL" id="CP018477">
    <property type="protein sequence ID" value="ASV76765.1"/>
    <property type="molecule type" value="Genomic_DNA"/>
</dbReference>
<dbReference type="Gene3D" id="3.30.420.40">
    <property type="match status" value="3"/>
</dbReference>
<dbReference type="RefSeq" id="WP_095416480.1">
    <property type="nucleotide sequence ID" value="NZ_CP018477.1"/>
</dbReference>
<accession>A0A286RLA7</accession>
<keyword evidence="3" id="KW-1185">Reference proteome</keyword>
<reference evidence="2 3" key="1">
    <citation type="journal article" name="Front. Microbiol.">
        <title>Sugar Metabolism of the First Thermophilic Planctomycete Thermogutta terrifontis: Comparative Genomic and Transcriptomic Approaches.</title>
        <authorList>
            <person name="Elcheninov A.G."/>
            <person name="Menzel P."/>
            <person name="Gudbergsdottir S.R."/>
            <person name="Slesarev A.I."/>
            <person name="Kadnikov V.V."/>
            <person name="Krogh A."/>
            <person name="Bonch-Osmolovskaya E.A."/>
            <person name="Peng X."/>
            <person name="Kublanov I.V."/>
        </authorList>
    </citation>
    <scope>NUCLEOTIDE SEQUENCE [LARGE SCALE GENOMIC DNA]</scope>
    <source>
        <strain evidence="2 3">R1</strain>
    </source>
</reference>